<protein>
    <submittedName>
        <fullName evidence="1">33861_t:CDS:1</fullName>
    </submittedName>
</protein>
<organism evidence="1 2">
    <name type="scientific">Racocetra persica</name>
    <dbReference type="NCBI Taxonomy" id="160502"/>
    <lineage>
        <taxon>Eukaryota</taxon>
        <taxon>Fungi</taxon>
        <taxon>Fungi incertae sedis</taxon>
        <taxon>Mucoromycota</taxon>
        <taxon>Glomeromycotina</taxon>
        <taxon>Glomeromycetes</taxon>
        <taxon>Diversisporales</taxon>
        <taxon>Gigasporaceae</taxon>
        <taxon>Racocetra</taxon>
    </lineage>
</organism>
<accession>A0ACA9RYB0</accession>
<feature type="non-terminal residue" evidence="1">
    <location>
        <position position="1"/>
    </location>
</feature>
<feature type="non-terminal residue" evidence="1">
    <location>
        <position position="43"/>
    </location>
</feature>
<comment type="caution">
    <text evidence="1">The sequence shown here is derived from an EMBL/GenBank/DDBJ whole genome shotgun (WGS) entry which is preliminary data.</text>
</comment>
<keyword evidence="2" id="KW-1185">Reference proteome</keyword>
<sequence length="43" mass="4732">SQSLCLETLTLTSTSSRVSLFLVLLFHETLTLTSVSSRVSLFL</sequence>
<proteinExistence type="predicted"/>
<name>A0ACA9RYB0_9GLOM</name>
<dbReference type="Proteomes" id="UP000789920">
    <property type="component" value="Unassembled WGS sequence"/>
</dbReference>
<evidence type="ECO:0000313" key="2">
    <source>
        <dbReference type="Proteomes" id="UP000789920"/>
    </source>
</evidence>
<dbReference type="EMBL" id="CAJVQC010075482">
    <property type="protein sequence ID" value="CAG8813895.1"/>
    <property type="molecule type" value="Genomic_DNA"/>
</dbReference>
<reference evidence="1" key="1">
    <citation type="submission" date="2021-06" db="EMBL/GenBank/DDBJ databases">
        <authorList>
            <person name="Kallberg Y."/>
            <person name="Tangrot J."/>
            <person name="Rosling A."/>
        </authorList>
    </citation>
    <scope>NUCLEOTIDE SEQUENCE</scope>
    <source>
        <strain evidence="1">MA461A</strain>
    </source>
</reference>
<evidence type="ECO:0000313" key="1">
    <source>
        <dbReference type="EMBL" id="CAG8813895.1"/>
    </source>
</evidence>
<gene>
    <name evidence="1" type="ORF">RPERSI_LOCUS23869</name>
</gene>